<dbReference type="SUPFAM" id="SSF69318">
    <property type="entry name" value="Integrin alpha N-terminal domain"/>
    <property type="match status" value="3"/>
</dbReference>
<reference evidence="4 5" key="1">
    <citation type="submission" date="2020-08" db="EMBL/GenBank/DDBJ databases">
        <title>Genomic Encyclopedia of Type Strains, Phase IV (KMG-IV): sequencing the most valuable type-strain genomes for metagenomic binning, comparative biology and taxonomic classification.</title>
        <authorList>
            <person name="Goeker M."/>
        </authorList>
    </citation>
    <scope>NUCLEOTIDE SEQUENCE [LARGE SCALE GENOMIC DNA]</scope>
    <source>
        <strain evidence="4 5">DSM 105074</strain>
    </source>
</reference>
<gene>
    <name evidence="4" type="ORF">HNQ92_003589</name>
</gene>
<dbReference type="InterPro" id="IPR013517">
    <property type="entry name" value="FG-GAP"/>
</dbReference>
<dbReference type="PANTHER" id="PTHR16026">
    <property type="entry name" value="CARTILAGE ACIDIC PROTEIN 1"/>
    <property type="match status" value="1"/>
</dbReference>
<dbReference type="RefSeq" id="WP_184175555.1">
    <property type="nucleotide sequence ID" value="NZ_JACHGF010000005.1"/>
</dbReference>
<protein>
    <recommendedName>
        <fullName evidence="3">ASPIC/UnbV domain-containing protein</fullName>
    </recommendedName>
</protein>
<dbReference type="Pfam" id="PF07593">
    <property type="entry name" value="UnbV_ASPIC"/>
    <property type="match status" value="1"/>
</dbReference>
<evidence type="ECO:0000259" key="3">
    <source>
        <dbReference type="Pfam" id="PF07593"/>
    </source>
</evidence>
<feature type="domain" description="ASPIC/UnbV" evidence="3">
    <location>
        <begin position="533"/>
        <end position="600"/>
    </location>
</feature>
<dbReference type="PANTHER" id="PTHR16026:SF0">
    <property type="entry name" value="CARTILAGE ACIDIC PROTEIN 1"/>
    <property type="match status" value="1"/>
</dbReference>
<evidence type="ECO:0000256" key="2">
    <source>
        <dbReference type="SAM" id="SignalP"/>
    </source>
</evidence>
<dbReference type="Pfam" id="PF13517">
    <property type="entry name" value="FG-GAP_3"/>
    <property type="match status" value="5"/>
</dbReference>
<name>A0A840TV27_9BACT</name>
<proteinExistence type="predicted"/>
<dbReference type="Proteomes" id="UP000557307">
    <property type="component" value="Unassembled WGS sequence"/>
</dbReference>
<dbReference type="EMBL" id="JACHGF010000005">
    <property type="protein sequence ID" value="MBB5285432.1"/>
    <property type="molecule type" value="Genomic_DNA"/>
</dbReference>
<comment type="caution">
    <text evidence="4">The sequence shown here is derived from an EMBL/GenBank/DDBJ whole genome shotgun (WGS) entry which is preliminary data.</text>
</comment>
<dbReference type="AlphaFoldDB" id="A0A840TV27"/>
<evidence type="ECO:0000256" key="1">
    <source>
        <dbReference type="ARBA" id="ARBA00022729"/>
    </source>
</evidence>
<sequence>MKNKYLSTLFVLVLLIQACRTDSAQDQEVPLFTELDSTQTGVGFVNTVKPTANLNLMDYLYFYNGGGVSVGDLNNDGLPDVYFVSNQGKNKLYVNKGNFQFEDISARAGVEGFADWQTGVTMADVNGDGLLDIYVCAVGNYRGLEGANELYINNGDLTFTEKAADYGLDFTGFSTQAVFFDYDKDGDLDCYLLNHAIHTSRSYDRVSTRHLRHNESGDYLYQSQLSDQGNPSKAVKFKDVSEKAGIYGPAMGYGLGVAVADLNNDGWDDLYVSNDFHEDDYCYLNNGDGTFSEKGKSLFRYMSRFSMGNDVADVNNDGYPDIVTLDMYPEDEQVEKTSLGEDPIDIYQYKLSFGYMPQFSRNCLQINMSGQKFMDVAALAGVAATDWSWSPLLADYDNDGVKDLFVSNGIAHRPNNLDYVKFAADDSLRYAMETSSTLDEKALGLMPEGRVHNFMYRGSTQLRFEDKSLSWGFARPTLSHGAAYADLDGDGDLDLITNNLNEPASLYQNQARSSGSNHYLRVALTKYPQNTFALGAKVVLLHQGTLQVQQLMLTRGFGSSSEPVLHFGLGEATSVDSLLVVWPNQQAQWLTNVRADQKLTIAYQPAAKVEPAWLVRAPDARLFEDATEQWKVPYRHQENTYYDNYRESLMPFLLSTEGPKLAVADVNGDGLDDFYVGGAKWQAGSLFLQQPSGRFVPSLQPDFGRDSTHEDVDAVFFDANGDGHPDLYVVSGGNEFYDQMPALLDRLYLNDGQGHFRREASALPAMYENKSCVRPVDIDQDGDLDLFVGGRVVGYQYGAAPRSYLLINDGKGHFTDQTTQRAPGLERVGLVTDALWADMDGDKAPDLVVVGDWMPVRVFLNKKGKLEASSTFTTPTGLWQCVAAADFDQDGDLDLVVGNLGENTKFRRKPDSQLRMWVKDLDQNGSLDHLLAYSVGEAWYPVAFKDELGKQVPSIINKRFTDYKTYAGKTMEELFKKEELRDATLLQAETFASVYLENKGGSFEVHALPVEAQTSKVFSWAVTDLNGDGLPDLLGGGNYHGVSMYQGRYDASYGLVLLNGGKAGRFRALSPVDTGFLLEGEIRDLRLIQVKGEPYWLVARNKAPLLVLKPRGTSTPARVTGR</sequence>
<evidence type="ECO:0000313" key="4">
    <source>
        <dbReference type="EMBL" id="MBB5285432.1"/>
    </source>
</evidence>
<dbReference type="InterPro" id="IPR028994">
    <property type="entry name" value="Integrin_alpha_N"/>
</dbReference>
<dbReference type="InterPro" id="IPR027039">
    <property type="entry name" value="Crtac1"/>
</dbReference>
<keyword evidence="5" id="KW-1185">Reference proteome</keyword>
<feature type="chain" id="PRO_5032460512" description="ASPIC/UnbV domain-containing protein" evidence="2">
    <location>
        <begin position="25"/>
        <end position="1122"/>
    </location>
</feature>
<keyword evidence="1 2" id="KW-0732">Signal</keyword>
<dbReference type="Gene3D" id="2.130.10.130">
    <property type="entry name" value="Integrin alpha, N-terminal"/>
    <property type="match status" value="4"/>
</dbReference>
<organism evidence="4 5">
    <name type="scientific">Rhabdobacter roseus</name>
    <dbReference type="NCBI Taxonomy" id="1655419"/>
    <lineage>
        <taxon>Bacteria</taxon>
        <taxon>Pseudomonadati</taxon>
        <taxon>Bacteroidota</taxon>
        <taxon>Cytophagia</taxon>
        <taxon>Cytophagales</taxon>
        <taxon>Cytophagaceae</taxon>
        <taxon>Rhabdobacter</taxon>
    </lineage>
</organism>
<evidence type="ECO:0000313" key="5">
    <source>
        <dbReference type="Proteomes" id="UP000557307"/>
    </source>
</evidence>
<dbReference type="PROSITE" id="PS51257">
    <property type="entry name" value="PROKAR_LIPOPROTEIN"/>
    <property type="match status" value="1"/>
</dbReference>
<accession>A0A840TV27</accession>
<feature type="signal peptide" evidence="2">
    <location>
        <begin position="1"/>
        <end position="24"/>
    </location>
</feature>
<dbReference type="InterPro" id="IPR011519">
    <property type="entry name" value="UnbV_ASPIC"/>
</dbReference>